<dbReference type="Proteomes" id="UP000824220">
    <property type="component" value="Unassembled WGS sequence"/>
</dbReference>
<comment type="caution">
    <text evidence="1">The sequence shown here is derived from an EMBL/GenBank/DDBJ whole genome shotgun (WGS) entry which is preliminary data.</text>
</comment>
<evidence type="ECO:0000313" key="2">
    <source>
        <dbReference type="Proteomes" id="UP000824220"/>
    </source>
</evidence>
<dbReference type="AlphaFoldDB" id="A0A9D2H7U0"/>
<sequence>MDLWPWHLSSAKSWPPSGTTLKTGITQLFARAAKSGIAVRWNRAPGIRVSSAPFTGRANVESVSVDLTGAEVSVDGALLARDEGDWIPDPTEEEVHTSTPGEINELRLRADPLTIDGREARADIAITHLPVDWVVINRDGDLLGTVAARDDVAKRARGSFRFSMAQHDIAETILSLSSEVMKGKARWAASLKALKVSVVETADRRFTATIGGKARVFVLPLSARCGVEVTVSDDGEITVHRAAAASKSLLSRLLLLPLRPALQDLAGRTVRLGGDDLRISGFAVDVSGGRLSISGELHAR</sequence>
<reference evidence="1" key="2">
    <citation type="submission" date="2021-04" db="EMBL/GenBank/DDBJ databases">
        <authorList>
            <person name="Gilroy R."/>
        </authorList>
    </citation>
    <scope>NUCLEOTIDE SEQUENCE</scope>
    <source>
        <strain evidence="1">ChiHjej8B7-3636</strain>
    </source>
</reference>
<reference evidence="1" key="1">
    <citation type="journal article" date="2021" name="PeerJ">
        <title>Extensive microbial diversity within the chicken gut microbiome revealed by metagenomics and culture.</title>
        <authorList>
            <person name="Gilroy R."/>
            <person name="Ravi A."/>
            <person name="Getino M."/>
            <person name="Pursley I."/>
            <person name="Horton D.L."/>
            <person name="Alikhan N.F."/>
            <person name="Baker D."/>
            <person name="Gharbi K."/>
            <person name="Hall N."/>
            <person name="Watson M."/>
            <person name="Adriaenssens E.M."/>
            <person name="Foster-Nyarko E."/>
            <person name="Jarju S."/>
            <person name="Secka A."/>
            <person name="Antonio M."/>
            <person name="Oren A."/>
            <person name="Chaudhuri R.R."/>
            <person name="La Ragione R."/>
            <person name="Hildebrand F."/>
            <person name="Pallen M.J."/>
        </authorList>
    </citation>
    <scope>NUCLEOTIDE SEQUENCE</scope>
    <source>
        <strain evidence="1">ChiHjej8B7-3636</strain>
    </source>
</reference>
<dbReference type="EMBL" id="DXAM01000156">
    <property type="protein sequence ID" value="HJA05502.1"/>
    <property type="molecule type" value="Genomic_DNA"/>
</dbReference>
<protein>
    <submittedName>
        <fullName evidence="1">Uncharacterized protein</fullName>
    </submittedName>
</protein>
<organism evidence="1 2">
    <name type="scientific">Candidatus Microbacterium stercoravium</name>
    <dbReference type="NCBI Taxonomy" id="2838697"/>
    <lineage>
        <taxon>Bacteria</taxon>
        <taxon>Bacillati</taxon>
        <taxon>Actinomycetota</taxon>
        <taxon>Actinomycetes</taxon>
        <taxon>Micrococcales</taxon>
        <taxon>Microbacteriaceae</taxon>
        <taxon>Microbacterium</taxon>
    </lineage>
</organism>
<name>A0A9D2H7U0_9MICO</name>
<evidence type="ECO:0000313" key="1">
    <source>
        <dbReference type="EMBL" id="HJA05502.1"/>
    </source>
</evidence>
<proteinExistence type="predicted"/>
<accession>A0A9D2H7U0</accession>
<gene>
    <name evidence="1" type="ORF">H9800_11680</name>
</gene>